<dbReference type="RefSeq" id="WP_194141135.1">
    <property type="nucleotide sequence ID" value="NZ_PRDM01000006.1"/>
</dbReference>
<dbReference type="EMBL" id="PRDM01000006">
    <property type="protein sequence ID" value="MBE8728020.1"/>
    <property type="molecule type" value="Genomic_DNA"/>
</dbReference>
<organism evidence="3 4">
    <name type="scientific">Flavobacterium hungaricum</name>
    <dbReference type="NCBI Taxonomy" id="2082725"/>
    <lineage>
        <taxon>Bacteria</taxon>
        <taxon>Pseudomonadati</taxon>
        <taxon>Bacteroidota</taxon>
        <taxon>Flavobacteriia</taxon>
        <taxon>Flavobacteriales</taxon>
        <taxon>Flavobacteriaceae</taxon>
        <taxon>Flavobacterium</taxon>
    </lineage>
</organism>
<reference evidence="3 4" key="1">
    <citation type="submission" date="2018-07" db="EMBL/GenBank/DDBJ databases">
        <title>Genome assembly of strain KB82.</title>
        <authorList>
            <person name="Kukolya J."/>
            <person name="Horvath B."/>
            <person name="Nagy I."/>
            <person name="Toth A."/>
        </authorList>
    </citation>
    <scope>NUCLEOTIDE SEQUENCE [LARGE SCALE GENOMIC DNA]</scope>
    <source>
        <strain evidence="3 4">Kb82</strain>
    </source>
</reference>
<comment type="caution">
    <text evidence="3">The sequence shown here is derived from an EMBL/GenBank/DDBJ whole genome shotgun (WGS) entry which is preliminary data.</text>
</comment>
<keyword evidence="2" id="KW-0472">Membrane</keyword>
<keyword evidence="2" id="KW-0812">Transmembrane</keyword>
<evidence type="ECO:0000313" key="4">
    <source>
        <dbReference type="Proteomes" id="UP000640614"/>
    </source>
</evidence>
<feature type="transmembrane region" description="Helical" evidence="2">
    <location>
        <begin position="12"/>
        <end position="32"/>
    </location>
</feature>
<accession>A0ABR9TRQ7</accession>
<evidence type="ECO:0000256" key="2">
    <source>
        <dbReference type="SAM" id="Phobius"/>
    </source>
</evidence>
<keyword evidence="2" id="KW-1133">Transmembrane helix</keyword>
<evidence type="ECO:0000313" key="3">
    <source>
        <dbReference type="EMBL" id="MBE8728020.1"/>
    </source>
</evidence>
<name>A0ABR9TRQ7_9FLAO</name>
<keyword evidence="1" id="KW-0175">Coiled coil</keyword>
<evidence type="ECO:0000256" key="1">
    <source>
        <dbReference type="SAM" id="Coils"/>
    </source>
</evidence>
<keyword evidence="4" id="KW-1185">Reference proteome</keyword>
<feature type="coiled-coil region" evidence="1">
    <location>
        <begin position="159"/>
        <end position="186"/>
    </location>
</feature>
<gene>
    <name evidence="3" type="ORF">C4F50_24145</name>
</gene>
<proteinExistence type="predicted"/>
<feature type="transmembrane region" description="Helical" evidence="2">
    <location>
        <begin position="187"/>
        <end position="207"/>
    </location>
</feature>
<sequence length="213" mass="25416">MIEKQKKRKRLFYVPGMISLVLIPLFCLYHFYKIDAFKVYSSISVSFPSKEGDIKKEGIEKIRKYKLFRFNSEKSKEKSQLKELRFFVRDLYKKYDTINGAKVHVGAKVDYDTYVEIINIALEETEANWVQFDNDMYILGRTKPKKTYSGKIHLITCGYEAVNKEYFLEQERKAQLERNIALLKKNWILFLGYFCLSIVNIFALVRLNRHRYL</sequence>
<protein>
    <submittedName>
        <fullName evidence="3">Uncharacterized protein</fullName>
    </submittedName>
</protein>
<dbReference type="Proteomes" id="UP000640614">
    <property type="component" value="Unassembled WGS sequence"/>
</dbReference>